<reference evidence="2 3" key="1">
    <citation type="submission" date="2016-02" db="EMBL/GenBank/DDBJ databases">
        <title>Band-tailed pigeon sequencing and assembly.</title>
        <authorList>
            <person name="Soares A.E."/>
            <person name="Novak B.J."/>
            <person name="Rice E.S."/>
            <person name="O'Connell B."/>
            <person name="Chang D."/>
            <person name="Weber S."/>
            <person name="Shapiro B."/>
        </authorList>
    </citation>
    <scope>NUCLEOTIDE SEQUENCE [LARGE SCALE GENOMIC DNA]</scope>
    <source>
        <strain evidence="2">BTP2013</strain>
        <tissue evidence="2">Blood</tissue>
    </source>
</reference>
<gene>
    <name evidence="2" type="ORF">AV530_015738</name>
</gene>
<proteinExistence type="predicted"/>
<feature type="compositionally biased region" description="Polar residues" evidence="1">
    <location>
        <begin position="59"/>
        <end position="75"/>
    </location>
</feature>
<organism evidence="2 3">
    <name type="scientific">Patagioenas fasciata monilis</name>
    <dbReference type="NCBI Taxonomy" id="372326"/>
    <lineage>
        <taxon>Eukaryota</taxon>
        <taxon>Metazoa</taxon>
        <taxon>Chordata</taxon>
        <taxon>Craniata</taxon>
        <taxon>Vertebrata</taxon>
        <taxon>Euteleostomi</taxon>
        <taxon>Archelosauria</taxon>
        <taxon>Archosauria</taxon>
        <taxon>Dinosauria</taxon>
        <taxon>Saurischia</taxon>
        <taxon>Theropoda</taxon>
        <taxon>Coelurosauria</taxon>
        <taxon>Aves</taxon>
        <taxon>Neognathae</taxon>
        <taxon>Neoaves</taxon>
        <taxon>Columbimorphae</taxon>
        <taxon>Columbiformes</taxon>
        <taxon>Columbidae</taxon>
        <taxon>Patagioenas</taxon>
    </lineage>
</organism>
<dbReference type="EMBL" id="LSYS01003057">
    <property type="protein sequence ID" value="OPJ84280.1"/>
    <property type="molecule type" value="Genomic_DNA"/>
</dbReference>
<comment type="caution">
    <text evidence="2">The sequence shown here is derived from an EMBL/GenBank/DDBJ whole genome shotgun (WGS) entry which is preliminary data.</text>
</comment>
<dbReference type="AlphaFoldDB" id="A0A1V4KIH6"/>
<evidence type="ECO:0000313" key="2">
    <source>
        <dbReference type="EMBL" id="OPJ84280.1"/>
    </source>
</evidence>
<feature type="region of interest" description="Disordered" evidence="1">
    <location>
        <begin position="1"/>
        <end position="22"/>
    </location>
</feature>
<evidence type="ECO:0000256" key="1">
    <source>
        <dbReference type="SAM" id="MobiDB-lite"/>
    </source>
</evidence>
<feature type="region of interest" description="Disordered" evidence="1">
    <location>
        <begin position="51"/>
        <end position="75"/>
    </location>
</feature>
<protein>
    <submittedName>
        <fullName evidence="2">Uncharacterized protein</fullName>
    </submittedName>
</protein>
<name>A0A1V4KIH6_PATFA</name>
<keyword evidence="3" id="KW-1185">Reference proteome</keyword>
<accession>A0A1V4KIH6</accession>
<evidence type="ECO:0000313" key="3">
    <source>
        <dbReference type="Proteomes" id="UP000190648"/>
    </source>
</evidence>
<dbReference type="Proteomes" id="UP000190648">
    <property type="component" value="Unassembled WGS sequence"/>
</dbReference>
<sequence>MAADRVSFQEEDGSVRDGAGVQSPCPKCPGAAVGGAYAHCKGIPGHCREERDAAAASSKMHQQQRQQPSLCSAAW</sequence>